<feature type="region of interest" description="Disordered" evidence="1">
    <location>
        <begin position="53"/>
        <end position="74"/>
    </location>
</feature>
<reference evidence="2 3" key="1">
    <citation type="submission" date="2024-04" db="EMBL/GenBank/DDBJ databases">
        <authorList>
            <person name="Fracassetti M."/>
        </authorList>
    </citation>
    <scope>NUCLEOTIDE SEQUENCE [LARGE SCALE GENOMIC DNA]</scope>
</reference>
<name>A0AAV2E0C1_9ROSI</name>
<organism evidence="2 3">
    <name type="scientific">Linum trigynum</name>
    <dbReference type="NCBI Taxonomy" id="586398"/>
    <lineage>
        <taxon>Eukaryota</taxon>
        <taxon>Viridiplantae</taxon>
        <taxon>Streptophyta</taxon>
        <taxon>Embryophyta</taxon>
        <taxon>Tracheophyta</taxon>
        <taxon>Spermatophyta</taxon>
        <taxon>Magnoliopsida</taxon>
        <taxon>eudicotyledons</taxon>
        <taxon>Gunneridae</taxon>
        <taxon>Pentapetalae</taxon>
        <taxon>rosids</taxon>
        <taxon>fabids</taxon>
        <taxon>Malpighiales</taxon>
        <taxon>Linaceae</taxon>
        <taxon>Linum</taxon>
    </lineage>
</organism>
<evidence type="ECO:0000313" key="2">
    <source>
        <dbReference type="EMBL" id="CAL1379361.1"/>
    </source>
</evidence>
<feature type="compositionally biased region" description="Polar residues" evidence="1">
    <location>
        <begin position="53"/>
        <end position="67"/>
    </location>
</feature>
<protein>
    <submittedName>
        <fullName evidence="2">Uncharacterized protein</fullName>
    </submittedName>
</protein>
<evidence type="ECO:0000313" key="3">
    <source>
        <dbReference type="Proteomes" id="UP001497516"/>
    </source>
</evidence>
<dbReference type="EMBL" id="OZ034816">
    <property type="protein sequence ID" value="CAL1379361.1"/>
    <property type="molecule type" value="Genomic_DNA"/>
</dbReference>
<keyword evidence="3" id="KW-1185">Reference proteome</keyword>
<dbReference type="AlphaFoldDB" id="A0AAV2E0C1"/>
<proteinExistence type="predicted"/>
<dbReference type="Proteomes" id="UP001497516">
    <property type="component" value="Chromosome 3"/>
</dbReference>
<evidence type="ECO:0000256" key="1">
    <source>
        <dbReference type="SAM" id="MobiDB-lite"/>
    </source>
</evidence>
<sequence length="74" mass="8062">METTVAATVALQGGLRLEEEGDAQRRAMVNAIMGAQLSLGLSNPTHQAQQPSYVETRSMEPNRQSNIAYHHLQG</sequence>
<gene>
    <name evidence="2" type="ORF">LTRI10_LOCUS20885</name>
</gene>
<accession>A0AAV2E0C1</accession>